<evidence type="ECO:0000256" key="4">
    <source>
        <dbReference type="ARBA" id="ARBA00022989"/>
    </source>
</evidence>
<feature type="transmembrane region" description="Helical" evidence="6">
    <location>
        <begin position="28"/>
        <end position="46"/>
    </location>
</feature>
<dbReference type="EMBL" id="JBHSNM010000004">
    <property type="protein sequence ID" value="MFC5570971.1"/>
    <property type="molecule type" value="Genomic_DNA"/>
</dbReference>
<dbReference type="Gene3D" id="1.20.1250.20">
    <property type="entry name" value="MFS general substrate transporter like domains"/>
    <property type="match status" value="2"/>
</dbReference>
<reference evidence="8" key="1">
    <citation type="journal article" date="2019" name="Int. J. Syst. Evol. Microbiol.">
        <title>The Global Catalogue of Microorganisms (GCM) 10K type strain sequencing project: providing services to taxonomists for standard genome sequencing and annotation.</title>
        <authorList>
            <consortium name="The Broad Institute Genomics Platform"/>
            <consortium name="The Broad Institute Genome Sequencing Center for Infectious Disease"/>
            <person name="Wu L."/>
            <person name="Ma J."/>
        </authorList>
    </citation>
    <scope>NUCLEOTIDE SEQUENCE [LARGE SCALE GENOMIC DNA]</scope>
    <source>
        <strain evidence="8">KACC 11407</strain>
    </source>
</reference>
<feature type="transmembrane region" description="Helical" evidence="6">
    <location>
        <begin position="262"/>
        <end position="283"/>
    </location>
</feature>
<feature type="transmembrane region" description="Helical" evidence="6">
    <location>
        <begin position="188"/>
        <end position="208"/>
    </location>
</feature>
<evidence type="ECO:0000256" key="3">
    <source>
        <dbReference type="ARBA" id="ARBA00022692"/>
    </source>
</evidence>
<evidence type="ECO:0000256" key="6">
    <source>
        <dbReference type="SAM" id="Phobius"/>
    </source>
</evidence>
<keyword evidence="4 6" id="KW-1133">Transmembrane helix</keyword>
<dbReference type="Pfam" id="PF07690">
    <property type="entry name" value="MFS_1"/>
    <property type="match status" value="2"/>
</dbReference>
<dbReference type="InterPro" id="IPR011701">
    <property type="entry name" value="MFS"/>
</dbReference>
<dbReference type="InterPro" id="IPR036259">
    <property type="entry name" value="MFS_trans_sf"/>
</dbReference>
<keyword evidence="5 6" id="KW-0472">Membrane</keyword>
<feature type="transmembrane region" description="Helical" evidence="6">
    <location>
        <begin position="446"/>
        <end position="464"/>
    </location>
</feature>
<feature type="transmembrane region" description="Helical" evidence="6">
    <location>
        <begin position="476"/>
        <end position="495"/>
    </location>
</feature>
<feature type="transmembrane region" description="Helical" evidence="6">
    <location>
        <begin position="380"/>
        <end position="397"/>
    </location>
</feature>
<keyword evidence="8" id="KW-1185">Reference proteome</keyword>
<dbReference type="RefSeq" id="WP_386755503.1">
    <property type="nucleotide sequence ID" value="NZ_JBHSNM010000004.1"/>
</dbReference>
<evidence type="ECO:0000313" key="8">
    <source>
        <dbReference type="Proteomes" id="UP001596036"/>
    </source>
</evidence>
<dbReference type="InterPro" id="IPR004752">
    <property type="entry name" value="AmpG_permease/AT-1"/>
</dbReference>
<feature type="transmembrane region" description="Helical" evidence="6">
    <location>
        <begin position="58"/>
        <end position="76"/>
    </location>
</feature>
<organism evidence="7 8">
    <name type="scientific">Lysobacter yangpyeongensis</name>
    <dbReference type="NCBI Taxonomy" id="346182"/>
    <lineage>
        <taxon>Bacteria</taxon>
        <taxon>Pseudomonadati</taxon>
        <taxon>Pseudomonadota</taxon>
        <taxon>Gammaproteobacteria</taxon>
        <taxon>Lysobacterales</taxon>
        <taxon>Lysobacteraceae</taxon>
        <taxon>Lysobacter</taxon>
    </lineage>
</organism>
<evidence type="ECO:0000256" key="5">
    <source>
        <dbReference type="ARBA" id="ARBA00023136"/>
    </source>
</evidence>
<feature type="transmembrane region" description="Helical" evidence="6">
    <location>
        <begin position="96"/>
        <end position="115"/>
    </location>
</feature>
<feature type="transmembrane region" description="Helical" evidence="6">
    <location>
        <begin position="312"/>
        <end position="334"/>
    </location>
</feature>
<evidence type="ECO:0000256" key="1">
    <source>
        <dbReference type="ARBA" id="ARBA00004141"/>
    </source>
</evidence>
<dbReference type="PANTHER" id="PTHR12778">
    <property type="entry name" value="SOLUTE CARRIER FAMILY 33 ACETYL-COA TRANSPORTER -RELATED"/>
    <property type="match status" value="1"/>
</dbReference>
<protein>
    <submittedName>
        <fullName evidence="7">AmpG family muropeptide MFS transporter</fullName>
    </submittedName>
</protein>
<feature type="transmembrane region" description="Helical" evidence="6">
    <location>
        <begin position="354"/>
        <end position="371"/>
    </location>
</feature>
<comment type="caution">
    <text evidence="7">The sequence shown here is derived from an EMBL/GenBank/DDBJ whole genome shotgun (WGS) entry which is preliminary data.</text>
</comment>
<dbReference type="NCBIfam" id="TIGR00901">
    <property type="entry name" value="2A0125"/>
    <property type="match status" value="1"/>
</dbReference>
<dbReference type="SUPFAM" id="SSF103473">
    <property type="entry name" value="MFS general substrate transporter"/>
    <property type="match status" value="1"/>
</dbReference>
<feature type="transmembrane region" description="Helical" evidence="6">
    <location>
        <begin position="229"/>
        <end position="250"/>
    </location>
</feature>
<comment type="subcellular location">
    <subcellularLocation>
        <location evidence="1">Membrane</location>
        <topology evidence="1">Multi-pass membrane protein</topology>
    </subcellularLocation>
</comment>
<keyword evidence="2" id="KW-0813">Transport</keyword>
<evidence type="ECO:0000313" key="7">
    <source>
        <dbReference type="EMBL" id="MFC5570971.1"/>
    </source>
</evidence>
<name>A0ABW0SQL7_9GAMM</name>
<proteinExistence type="predicted"/>
<accession>A0ABW0SQL7</accession>
<gene>
    <name evidence="7" type="ORF">ACFPN1_12955</name>
</gene>
<sequence length="510" mass="54698">MTTPSDAARKSGFFASLADYWRPGVREMLFLGFAAGLPFPMVLTTLSARLRLAGIDRTTIGLFSLVGLAYSLKFVWAPIVDRYRLPGFGALGQRRAWMLLAQVGVITGLVALALADPASDAQRVALLAAITAFCSATQDITIDAYRIEASDASLQGSASAAYQIGYQVALICSGALALTTASHGGWTAAYFLIATLMLVGIVATMRIREPVAAIERGRPQPALIEATAARLRPTMVLGALATTVVAWWGLRMLLPAKDSTLALDATAVAIACFELALFAVLQLHALRGVRERLIGSVALPLLDIVDRFGWKLVVPMLLLIVTYRLNYMTMGVAANTFYLDMGYTLDEVAVVSKLYGIALTLFGAVYAGWLVKRLGFMRSLLLGLVLLSAANLLYGHVATLPKDPSPGIAWLAAAISLDNVANGIAGTAFIAYMSSLTSKQYTATQYALFGTLWSLPAKSLASQWGRIVDAWGYPPFFVYTAAMGLPALILVLWLMRRERLAAARSAGEQV</sequence>
<feature type="transmembrane region" description="Helical" evidence="6">
    <location>
        <begin position="409"/>
        <end position="434"/>
    </location>
</feature>
<dbReference type="Proteomes" id="UP001596036">
    <property type="component" value="Unassembled WGS sequence"/>
</dbReference>
<dbReference type="PANTHER" id="PTHR12778:SF10">
    <property type="entry name" value="MAJOR FACILITATOR SUPERFAMILY DOMAIN-CONTAINING PROTEIN 3"/>
    <property type="match status" value="1"/>
</dbReference>
<evidence type="ECO:0000256" key="2">
    <source>
        <dbReference type="ARBA" id="ARBA00022448"/>
    </source>
</evidence>
<keyword evidence="3 6" id="KW-0812">Transmembrane</keyword>